<dbReference type="Proteomes" id="UP001054945">
    <property type="component" value="Unassembled WGS sequence"/>
</dbReference>
<keyword evidence="3" id="KW-1185">Reference proteome</keyword>
<proteinExistence type="predicted"/>
<feature type="compositionally biased region" description="Basic and acidic residues" evidence="1">
    <location>
        <begin position="32"/>
        <end position="41"/>
    </location>
</feature>
<name>A0AAV4T461_CAEEX</name>
<reference evidence="2 3" key="1">
    <citation type="submission" date="2021-06" db="EMBL/GenBank/DDBJ databases">
        <title>Caerostris extrusa draft genome.</title>
        <authorList>
            <person name="Kono N."/>
            <person name="Arakawa K."/>
        </authorList>
    </citation>
    <scope>NUCLEOTIDE SEQUENCE [LARGE SCALE GENOMIC DNA]</scope>
</reference>
<dbReference type="AlphaFoldDB" id="A0AAV4T461"/>
<sequence length="132" mass="15111">MKTPQTKKDGKQNGSQKMQSLLSQPTMQTIESRGKKVQEKKFEQKNGHKYLECSLCCRPPFSILSRFGKTSVFHCAVFSTSISAKQKTFRPLSFPMQKLNFTDEENRVVHLGCSFYNPLEVSEIQNKRSDGK</sequence>
<feature type="compositionally biased region" description="Polar residues" evidence="1">
    <location>
        <begin position="12"/>
        <end position="31"/>
    </location>
</feature>
<evidence type="ECO:0000313" key="2">
    <source>
        <dbReference type="EMBL" id="GIY40031.1"/>
    </source>
</evidence>
<evidence type="ECO:0000256" key="1">
    <source>
        <dbReference type="SAM" id="MobiDB-lite"/>
    </source>
</evidence>
<protein>
    <submittedName>
        <fullName evidence="2">Uncharacterized protein</fullName>
    </submittedName>
</protein>
<feature type="compositionally biased region" description="Basic and acidic residues" evidence="1">
    <location>
        <begin position="1"/>
        <end position="11"/>
    </location>
</feature>
<organism evidence="2 3">
    <name type="scientific">Caerostris extrusa</name>
    <name type="common">Bark spider</name>
    <name type="synonym">Caerostris bankana</name>
    <dbReference type="NCBI Taxonomy" id="172846"/>
    <lineage>
        <taxon>Eukaryota</taxon>
        <taxon>Metazoa</taxon>
        <taxon>Ecdysozoa</taxon>
        <taxon>Arthropoda</taxon>
        <taxon>Chelicerata</taxon>
        <taxon>Arachnida</taxon>
        <taxon>Araneae</taxon>
        <taxon>Araneomorphae</taxon>
        <taxon>Entelegynae</taxon>
        <taxon>Araneoidea</taxon>
        <taxon>Araneidae</taxon>
        <taxon>Caerostris</taxon>
    </lineage>
</organism>
<feature type="region of interest" description="Disordered" evidence="1">
    <location>
        <begin position="1"/>
        <end position="41"/>
    </location>
</feature>
<accession>A0AAV4T461</accession>
<dbReference type="EMBL" id="BPLR01010549">
    <property type="protein sequence ID" value="GIY40031.1"/>
    <property type="molecule type" value="Genomic_DNA"/>
</dbReference>
<evidence type="ECO:0000313" key="3">
    <source>
        <dbReference type="Proteomes" id="UP001054945"/>
    </source>
</evidence>
<comment type="caution">
    <text evidence="2">The sequence shown here is derived from an EMBL/GenBank/DDBJ whole genome shotgun (WGS) entry which is preliminary data.</text>
</comment>
<gene>
    <name evidence="2" type="ORF">CEXT_326831</name>
</gene>